<dbReference type="Proteomes" id="UP000216339">
    <property type="component" value="Unassembled WGS sequence"/>
</dbReference>
<sequence>MSPEALGRAIRDGLQSGEPVRLDLDDGTVFVDHAVPLLAVHRCPGEATGDPALDARAACAEAHQLVTTQPAYVITSDPDAEAARAAIRAVAEALTDAVGRLLVVEIWSPLDAPEAGAVDPFDRAPGFTIYTDERAPSSETIDALCDALSGIEEAGQGADVSHVSTSEVAPPGLPPLGLDGLVGLAVDAVFHNARDGEFYPRVLARLREAVAPALREAAVVAGRAAPATLARQSLEPAAEAVDRGLSAVAESFGFLLQITPVNADAAWDEFHGGGCERSPELLYRPLTFDPDAARRQLFDLPLEDVEDPVVAGILRECRDEIEGQIRMILDVGTPQFLPNSLRLYGAPDRDLVDLAHDLIEALDALPAATRGEEVVGATAFAARARAQLEAYHAISEHMPQAVSIREDITGSLMVSRGCLLIGTHAQVPAARVEALLAHEVGTHVLTYANGAAHPLEQLRHGLAGYEDLQEGLAVFAEWLVGGLTPGRFRTLAARVIGARALVDGADFVETFRLLREAAGLSDRGAFGVTVRLYRGGGLTKDMVYLRGLRDLLRHLGDGGPFWSLFIGKIALRHLDAVADLRARGVLSAPPLRPLHADAPATTACLDRARAGLSVLDLLDG</sequence>
<evidence type="ECO:0000256" key="1">
    <source>
        <dbReference type="ARBA" id="ARBA00001947"/>
    </source>
</evidence>
<organism evidence="5 6">
    <name type="scientific">Rubrivirga marina</name>
    <dbReference type="NCBI Taxonomy" id="1196024"/>
    <lineage>
        <taxon>Bacteria</taxon>
        <taxon>Pseudomonadati</taxon>
        <taxon>Rhodothermota</taxon>
        <taxon>Rhodothermia</taxon>
        <taxon>Rhodothermales</taxon>
        <taxon>Rubricoccaceae</taxon>
        <taxon>Rubrivirga</taxon>
    </lineage>
</organism>
<dbReference type="PANTHER" id="PTHR31817">
    <property type="match status" value="1"/>
</dbReference>
<comment type="caution">
    <text evidence="5">The sequence shown here is derived from an EMBL/GenBank/DDBJ whole genome shotgun (WGS) entry which is preliminary data.</text>
</comment>
<dbReference type="GO" id="GO:0006508">
    <property type="term" value="P:proteolysis"/>
    <property type="evidence" value="ECO:0007669"/>
    <property type="project" value="UniProtKB-KW"/>
</dbReference>
<keyword evidence="4" id="KW-0482">Metalloprotease</keyword>
<name>A0A271J2Z7_9BACT</name>
<keyword evidence="3" id="KW-0378">Hydrolase</keyword>
<dbReference type="GO" id="GO:0080164">
    <property type="term" value="P:regulation of nitric oxide metabolic process"/>
    <property type="evidence" value="ECO:0007669"/>
    <property type="project" value="TreeGrafter"/>
</dbReference>
<evidence type="ECO:0000256" key="2">
    <source>
        <dbReference type="ARBA" id="ARBA00022670"/>
    </source>
</evidence>
<comment type="cofactor">
    <cofactor evidence="1">
        <name>Zn(2+)</name>
        <dbReference type="ChEBI" id="CHEBI:29105"/>
    </cofactor>
</comment>
<dbReference type="GO" id="GO:0008237">
    <property type="term" value="F:metallopeptidase activity"/>
    <property type="evidence" value="ECO:0007669"/>
    <property type="project" value="UniProtKB-KW"/>
</dbReference>
<dbReference type="Pfam" id="PF08014">
    <property type="entry name" value="MATCAP"/>
    <property type="match status" value="1"/>
</dbReference>
<dbReference type="SMART" id="SM01154">
    <property type="entry name" value="DUF1704"/>
    <property type="match status" value="1"/>
</dbReference>
<evidence type="ECO:0008006" key="7">
    <source>
        <dbReference type="Google" id="ProtNLM"/>
    </source>
</evidence>
<evidence type="ECO:0000256" key="3">
    <source>
        <dbReference type="ARBA" id="ARBA00022801"/>
    </source>
</evidence>
<dbReference type="RefSeq" id="WP_095511493.1">
    <property type="nucleotide sequence ID" value="NZ_MQWD01000001.1"/>
</dbReference>
<dbReference type="AlphaFoldDB" id="A0A271J2Z7"/>
<keyword evidence="2" id="KW-0645">Protease</keyword>
<gene>
    <name evidence="5" type="ORF">BSZ37_15920</name>
</gene>
<evidence type="ECO:0000256" key="4">
    <source>
        <dbReference type="ARBA" id="ARBA00023049"/>
    </source>
</evidence>
<dbReference type="PANTHER" id="PTHR31817:SF0">
    <property type="entry name" value="CHROMOSOME UNDETERMINED SCAFFOLD_67, WHOLE GENOME SHOTGUN SEQUENCE"/>
    <property type="match status" value="1"/>
</dbReference>
<evidence type="ECO:0000313" key="5">
    <source>
        <dbReference type="EMBL" id="PAP77823.1"/>
    </source>
</evidence>
<dbReference type="OrthoDB" id="9785840at2"/>
<keyword evidence="6" id="KW-1185">Reference proteome</keyword>
<dbReference type="InterPro" id="IPR012548">
    <property type="entry name" value="MATCAP"/>
</dbReference>
<proteinExistence type="predicted"/>
<protein>
    <recommendedName>
        <fullName evidence="7">Flavohemoglobin expression-modulating QEGLA motif protein</fullName>
    </recommendedName>
</protein>
<evidence type="ECO:0000313" key="6">
    <source>
        <dbReference type="Proteomes" id="UP000216339"/>
    </source>
</evidence>
<reference evidence="5 6" key="1">
    <citation type="submission" date="2016-11" db="EMBL/GenBank/DDBJ databases">
        <title>Study of marine rhodopsin-containing bacteria.</title>
        <authorList>
            <person name="Yoshizawa S."/>
            <person name="Kumagai Y."/>
            <person name="Kogure K."/>
        </authorList>
    </citation>
    <scope>NUCLEOTIDE SEQUENCE [LARGE SCALE GENOMIC DNA]</scope>
    <source>
        <strain evidence="5 6">SAORIC-28</strain>
    </source>
</reference>
<dbReference type="EMBL" id="MQWD01000001">
    <property type="protein sequence ID" value="PAP77823.1"/>
    <property type="molecule type" value="Genomic_DNA"/>
</dbReference>
<accession>A0A271J2Z7</accession>